<dbReference type="AlphaFoldDB" id="A0A0T9LDE7"/>
<evidence type="ECO:0000256" key="1">
    <source>
        <dbReference type="SAM" id="MobiDB-lite"/>
    </source>
</evidence>
<sequence length="29" mass="3259">MDGPNSERGQHTCDLKDDGYSKTGYTRIL</sequence>
<accession>A0A0T9LDE7</accession>
<dbReference type="Proteomes" id="UP000045824">
    <property type="component" value="Unassembled WGS sequence"/>
</dbReference>
<protein>
    <submittedName>
        <fullName evidence="2">Uncharacterized protein</fullName>
    </submittedName>
</protein>
<name>A0A0T9LDE7_YERKR</name>
<evidence type="ECO:0000313" key="2">
    <source>
        <dbReference type="EMBL" id="CNE82220.1"/>
    </source>
</evidence>
<proteinExistence type="predicted"/>
<feature type="region of interest" description="Disordered" evidence="1">
    <location>
        <begin position="1"/>
        <end position="29"/>
    </location>
</feature>
<evidence type="ECO:0000313" key="3">
    <source>
        <dbReference type="Proteomes" id="UP000045824"/>
    </source>
</evidence>
<organism evidence="2 3">
    <name type="scientific">Yersinia kristensenii</name>
    <dbReference type="NCBI Taxonomy" id="28152"/>
    <lineage>
        <taxon>Bacteria</taxon>
        <taxon>Pseudomonadati</taxon>
        <taxon>Pseudomonadota</taxon>
        <taxon>Gammaproteobacteria</taxon>
        <taxon>Enterobacterales</taxon>
        <taxon>Yersiniaceae</taxon>
        <taxon>Yersinia</taxon>
    </lineage>
</organism>
<gene>
    <name evidence="2" type="ORF">ERS008491_02354</name>
</gene>
<feature type="compositionally biased region" description="Basic and acidic residues" evidence="1">
    <location>
        <begin position="8"/>
        <end position="20"/>
    </location>
</feature>
<dbReference type="EMBL" id="CPYI01000008">
    <property type="protein sequence ID" value="CNE82220.1"/>
    <property type="molecule type" value="Genomic_DNA"/>
</dbReference>
<reference evidence="2 3" key="1">
    <citation type="submission" date="2015-03" db="EMBL/GenBank/DDBJ databases">
        <authorList>
            <person name="Murphy D."/>
        </authorList>
    </citation>
    <scope>NUCLEOTIDE SEQUENCE [LARGE SCALE GENOMIC DNA]</scope>
    <source>
        <strain evidence="2 3">FCF326</strain>
    </source>
</reference>